<organism evidence="2 3">
    <name type="scientific">Extibacter muris</name>
    <dbReference type="NCBI Taxonomy" id="1796622"/>
    <lineage>
        <taxon>Bacteria</taxon>
        <taxon>Bacillati</taxon>
        <taxon>Bacillota</taxon>
        <taxon>Clostridia</taxon>
        <taxon>Lachnospirales</taxon>
        <taxon>Lachnospiraceae</taxon>
        <taxon>Extibacter</taxon>
    </lineage>
</organism>
<dbReference type="Gene3D" id="2.40.10.170">
    <property type="match status" value="1"/>
</dbReference>
<name>A0A4V2WSU1_9FIRM</name>
<dbReference type="InterPro" id="IPR042215">
    <property type="entry name" value="CarD-like_C"/>
</dbReference>
<dbReference type="Proteomes" id="UP000295710">
    <property type="component" value="Unassembled WGS sequence"/>
</dbReference>
<evidence type="ECO:0000259" key="1">
    <source>
        <dbReference type="SMART" id="SM01058"/>
    </source>
</evidence>
<proteinExistence type="predicted"/>
<gene>
    <name evidence="2" type="ORF">E1963_09920</name>
</gene>
<sequence length="169" mass="19802">MFQIGDHIICGKYGVCTVEAIGPIDISGAVKKRLYYTLVPVYDSNSRTYVPVDNDKIIMRPVISREHANELVDDIKDIDALWIQDEKKRELSFKEALYKYDCREWVKIIKTIYYRRQTRIAQGKKVTAGDERFLHLAEDNLYGELAVALRMKKEDVEQFIIDRIRVLEK</sequence>
<dbReference type="SUPFAM" id="SSF141259">
    <property type="entry name" value="CarD-like"/>
    <property type="match status" value="1"/>
</dbReference>
<reference evidence="2 3" key="1">
    <citation type="journal article" date="2016" name="Nat. Microbiol.">
        <title>The Mouse Intestinal Bacterial Collection (miBC) provides host-specific insight into cultured diversity and functional potential of the gut microbiota.</title>
        <authorList>
            <person name="Lagkouvardos I."/>
            <person name="Pukall R."/>
            <person name="Abt B."/>
            <person name="Foesel B.U."/>
            <person name="Meier-Kolthoff J.P."/>
            <person name="Kumar N."/>
            <person name="Bresciani A."/>
            <person name="Martinez I."/>
            <person name="Just S."/>
            <person name="Ziegler C."/>
            <person name="Brugiroux S."/>
            <person name="Garzetti D."/>
            <person name="Wenning M."/>
            <person name="Bui T.P."/>
            <person name="Wang J."/>
            <person name="Hugenholtz F."/>
            <person name="Plugge C.M."/>
            <person name="Peterson D.A."/>
            <person name="Hornef M.W."/>
            <person name="Baines J.F."/>
            <person name="Smidt H."/>
            <person name="Walter J."/>
            <person name="Kristiansen K."/>
            <person name="Nielsen H.B."/>
            <person name="Haller D."/>
            <person name="Overmann J."/>
            <person name="Stecher B."/>
            <person name="Clavel T."/>
        </authorList>
    </citation>
    <scope>NUCLEOTIDE SEQUENCE [LARGE SCALE GENOMIC DNA]</scope>
    <source>
        <strain evidence="2 3">DSM 28560</strain>
    </source>
</reference>
<dbReference type="Pfam" id="PF02559">
    <property type="entry name" value="CarD_TRCF_RID"/>
    <property type="match status" value="1"/>
</dbReference>
<evidence type="ECO:0000313" key="3">
    <source>
        <dbReference type="Proteomes" id="UP000295710"/>
    </source>
</evidence>
<dbReference type="RefSeq" id="WP_132277595.1">
    <property type="nucleotide sequence ID" value="NZ_JAOBST010000002.1"/>
</dbReference>
<dbReference type="InterPro" id="IPR003711">
    <property type="entry name" value="CarD-like/TRCF_RID"/>
</dbReference>
<protein>
    <submittedName>
        <fullName evidence="2">CarD family transcriptional regulator</fullName>
    </submittedName>
</protein>
<dbReference type="InterPro" id="IPR036101">
    <property type="entry name" value="CarD-like/TRCF_RID_sf"/>
</dbReference>
<evidence type="ECO:0000313" key="2">
    <source>
        <dbReference type="EMBL" id="TDA21650.1"/>
    </source>
</evidence>
<accession>A0A4V2WSU1</accession>
<dbReference type="Gene3D" id="1.20.58.1290">
    <property type="entry name" value="CarD-like, C-terminal domain"/>
    <property type="match status" value="1"/>
</dbReference>
<dbReference type="EMBL" id="SMMX01000007">
    <property type="protein sequence ID" value="TDA21650.1"/>
    <property type="molecule type" value="Genomic_DNA"/>
</dbReference>
<dbReference type="AlphaFoldDB" id="A0A4V2WSU1"/>
<feature type="domain" description="CarD-like/TRCF RNAP-interacting" evidence="1">
    <location>
        <begin position="1"/>
        <end position="113"/>
    </location>
</feature>
<dbReference type="SMART" id="SM01058">
    <property type="entry name" value="CarD_TRCF"/>
    <property type="match status" value="1"/>
</dbReference>
<keyword evidence="3" id="KW-1185">Reference proteome</keyword>
<comment type="caution">
    <text evidence="2">The sequence shown here is derived from an EMBL/GenBank/DDBJ whole genome shotgun (WGS) entry which is preliminary data.</text>
</comment>